<dbReference type="Gene3D" id="1.10.357.10">
    <property type="entry name" value="Tetracycline Repressor, domain 2"/>
    <property type="match status" value="1"/>
</dbReference>
<evidence type="ECO:0000256" key="4">
    <source>
        <dbReference type="PROSITE-ProRule" id="PRU00335"/>
    </source>
</evidence>
<dbReference type="Proteomes" id="UP000594800">
    <property type="component" value="Chromosome"/>
</dbReference>
<accession>A0A7S9LQ75</accession>
<evidence type="ECO:0000256" key="2">
    <source>
        <dbReference type="ARBA" id="ARBA00023125"/>
    </source>
</evidence>
<dbReference type="SUPFAM" id="SSF46689">
    <property type="entry name" value="Homeodomain-like"/>
    <property type="match status" value="1"/>
</dbReference>
<organism evidence="6 7">
    <name type="scientific">Pontivivens ytuae</name>
    <dbReference type="NCBI Taxonomy" id="2789856"/>
    <lineage>
        <taxon>Bacteria</taxon>
        <taxon>Pseudomonadati</taxon>
        <taxon>Pseudomonadota</taxon>
        <taxon>Alphaproteobacteria</taxon>
        <taxon>Rhodobacterales</taxon>
        <taxon>Paracoccaceae</taxon>
        <taxon>Pontivivens</taxon>
    </lineage>
</organism>
<dbReference type="PROSITE" id="PS50977">
    <property type="entry name" value="HTH_TETR_2"/>
    <property type="match status" value="1"/>
</dbReference>
<dbReference type="AlphaFoldDB" id="A0A7S9LQ75"/>
<dbReference type="InterPro" id="IPR039536">
    <property type="entry name" value="TetR_C_Proteobacteria"/>
</dbReference>
<name>A0A7S9LQ75_9RHOB</name>
<feature type="domain" description="HTH tetR-type" evidence="5">
    <location>
        <begin position="10"/>
        <end position="70"/>
    </location>
</feature>
<dbReference type="InterPro" id="IPR001647">
    <property type="entry name" value="HTH_TetR"/>
</dbReference>
<gene>
    <name evidence="6" type="ORF">I0K15_15765</name>
</gene>
<keyword evidence="7" id="KW-1185">Reference proteome</keyword>
<dbReference type="KEGG" id="poz:I0K15_15765"/>
<reference evidence="6 7" key="1">
    <citation type="submission" date="2020-11" db="EMBL/GenBank/DDBJ databases">
        <title>Description of Pontivivens ytuae sp. nov. isolated from deep sea sediment of Mariana Trench.</title>
        <authorList>
            <person name="Wang Z."/>
            <person name="Sun Q.-L."/>
            <person name="Xu X.-D."/>
            <person name="Tang Y.-Z."/>
            <person name="Zhang J."/>
        </authorList>
    </citation>
    <scope>NUCLEOTIDE SEQUENCE [LARGE SCALE GENOMIC DNA]</scope>
    <source>
        <strain evidence="6 7">MT2928</strain>
    </source>
</reference>
<dbReference type="Pfam" id="PF00440">
    <property type="entry name" value="TetR_N"/>
    <property type="match status" value="1"/>
</dbReference>
<feature type="DNA-binding region" description="H-T-H motif" evidence="4">
    <location>
        <begin position="33"/>
        <end position="52"/>
    </location>
</feature>
<evidence type="ECO:0000313" key="7">
    <source>
        <dbReference type="Proteomes" id="UP000594800"/>
    </source>
</evidence>
<keyword evidence="2 4" id="KW-0238">DNA-binding</keyword>
<dbReference type="InterPro" id="IPR050109">
    <property type="entry name" value="HTH-type_TetR-like_transc_reg"/>
</dbReference>
<evidence type="ECO:0000256" key="1">
    <source>
        <dbReference type="ARBA" id="ARBA00023015"/>
    </source>
</evidence>
<keyword evidence="3" id="KW-0804">Transcription</keyword>
<dbReference type="EMBL" id="CP064942">
    <property type="protein sequence ID" value="QPH53232.1"/>
    <property type="molecule type" value="Genomic_DNA"/>
</dbReference>
<dbReference type="PANTHER" id="PTHR30055:SF146">
    <property type="entry name" value="HTH-TYPE TRANSCRIPTIONAL DUAL REGULATOR CECR"/>
    <property type="match status" value="1"/>
</dbReference>
<dbReference type="Pfam" id="PF14246">
    <property type="entry name" value="TetR_C_7"/>
    <property type="match status" value="1"/>
</dbReference>
<dbReference type="FunFam" id="1.10.10.60:FF:000141">
    <property type="entry name" value="TetR family transcriptional regulator"/>
    <property type="match status" value="1"/>
</dbReference>
<evidence type="ECO:0000313" key="6">
    <source>
        <dbReference type="EMBL" id="QPH53232.1"/>
    </source>
</evidence>
<dbReference type="InterPro" id="IPR009057">
    <property type="entry name" value="Homeodomain-like_sf"/>
</dbReference>
<dbReference type="PANTHER" id="PTHR30055">
    <property type="entry name" value="HTH-TYPE TRANSCRIPTIONAL REGULATOR RUTR"/>
    <property type="match status" value="1"/>
</dbReference>
<evidence type="ECO:0000259" key="5">
    <source>
        <dbReference type="PROSITE" id="PS50977"/>
    </source>
</evidence>
<dbReference type="RefSeq" id="WP_196102443.1">
    <property type="nucleotide sequence ID" value="NZ_CP064942.1"/>
</dbReference>
<proteinExistence type="predicted"/>
<sequence>MTNGAETRRARTRAAILEAAERLFLRTGYSGTSMDEVAAEADVSKQTVYAHFGSKETLFVEMVEGMTGGAGDALLARVEDPSPDRPIEEFLHDFAVEQLRIVMTPRLLQLRRLVIGEVERFPELGATLHRRGPARSITRLASAFRAYAAQGVIAVPDPEAAGAYFNWLVMGGPTNDAMFLGDAAIPPESSFAPHARECVRIFIAAYGT</sequence>
<keyword evidence="1" id="KW-0805">Transcription regulation</keyword>
<evidence type="ECO:0000256" key="3">
    <source>
        <dbReference type="ARBA" id="ARBA00023163"/>
    </source>
</evidence>
<dbReference type="GO" id="GO:0000976">
    <property type="term" value="F:transcription cis-regulatory region binding"/>
    <property type="evidence" value="ECO:0007669"/>
    <property type="project" value="TreeGrafter"/>
</dbReference>
<protein>
    <submittedName>
        <fullName evidence="6">TetR/AcrR family transcriptional regulator</fullName>
    </submittedName>
</protein>
<dbReference type="PRINTS" id="PR00455">
    <property type="entry name" value="HTHTETR"/>
</dbReference>
<dbReference type="GO" id="GO:0003700">
    <property type="term" value="F:DNA-binding transcription factor activity"/>
    <property type="evidence" value="ECO:0007669"/>
    <property type="project" value="TreeGrafter"/>
</dbReference>